<evidence type="ECO:0000313" key="2">
    <source>
        <dbReference type="Proteomes" id="UP000321820"/>
    </source>
</evidence>
<dbReference type="GO" id="GO:0004601">
    <property type="term" value="F:peroxidase activity"/>
    <property type="evidence" value="ECO:0007669"/>
    <property type="project" value="InterPro"/>
</dbReference>
<dbReference type="Pfam" id="PF02566">
    <property type="entry name" value="OsmC"/>
    <property type="match status" value="1"/>
</dbReference>
<dbReference type="GO" id="GO:0006979">
    <property type="term" value="P:response to oxidative stress"/>
    <property type="evidence" value="ECO:0007669"/>
    <property type="project" value="InterPro"/>
</dbReference>
<name>A0A5B9E679_9BACT</name>
<dbReference type="PANTHER" id="PTHR42830">
    <property type="entry name" value="OSMOTICALLY INDUCIBLE FAMILY PROTEIN"/>
    <property type="match status" value="1"/>
</dbReference>
<dbReference type="RefSeq" id="WP_147646699.1">
    <property type="nucleotide sequence ID" value="NZ_CP042806.1"/>
</dbReference>
<dbReference type="KEGG" id="talb:FTW19_05475"/>
<dbReference type="AlphaFoldDB" id="A0A5B9E679"/>
<dbReference type="Gene3D" id="3.30.300.20">
    <property type="match status" value="1"/>
</dbReference>
<dbReference type="PANTHER" id="PTHR42830:SF1">
    <property type="entry name" value="OSMOTICALLY INDUCIBLE FAMILY PROTEIN"/>
    <property type="match status" value="1"/>
</dbReference>
<dbReference type="InterPro" id="IPR019904">
    <property type="entry name" value="Peroxiredoxin_OsmC"/>
</dbReference>
<dbReference type="NCBIfam" id="TIGR03562">
    <property type="entry name" value="osmo_induc_OsmC"/>
    <property type="match status" value="1"/>
</dbReference>
<protein>
    <submittedName>
        <fullName evidence="1">OsmC family protein</fullName>
    </submittedName>
</protein>
<dbReference type="Proteomes" id="UP000321820">
    <property type="component" value="Chromosome"/>
</dbReference>
<dbReference type="InterPro" id="IPR015946">
    <property type="entry name" value="KH_dom-like_a/b"/>
</dbReference>
<dbReference type="EMBL" id="CP042806">
    <property type="protein sequence ID" value="QEE27508.1"/>
    <property type="molecule type" value="Genomic_DNA"/>
</dbReference>
<sequence length="144" mass="15015">MAIADRTATAVWKGGLKDGSGVISTQSGVLKDQEYSFVTRFENKPGTNPEELIAASHAGCYSMALSAELTKNNTPPASIDTTAKVTLDMVNGAPTVNKILLTVKASVPGLDAAKFHEIADGAKKNCPISRLLAAAEITLDATLL</sequence>
<dbReference type="InterPro" id="IPR052707">
    <property type="entry name" value="OsmC_Ohr_Peroxiredoxin"/>
</dbReference>
<dbReference type="InterPro" id="IPR036102">
    <property type="entry name" value="OsmC/Ohrsf"/>
</dbReference>
<dbReference type="OrthoDB" id="9797508at2"/>
<dbReference type="InterPro" id="IPR003718">
    <property type="entry name" value="OsmC/Ohr_fam"/>
</dbReference>
<proteinExistence type="predicted"/>
<gene>
    <name evidence="1" type="ORF">FTW19_05475</name>
</gene>
<accession>A0A5B9E679</accession>
<reference evidence="1 2" key="1">
    <citation type="submission" date="2019-08" db="EMBL/GenBank/DDBJ databases">
        <title>Complete genome sequence of Terriglobus albidus strain ORNL.</title>
        <authorList>
            <person name="Podar M."/>
        </authorList>
    </citation>
    <scope>NUCLEOTIDE SEQUENCE [LARGE SCALE GENOMIC DNA]</scope>
    <source>
        <strain evidence="1 2">ORNL</strain>
    </source>
</reference>
<keyword evidence="2" id="KW-1185">Reference proteome</keyword>
<dbReference type="SUPFAM" id="SSF82784">
    <property type="entry name" value="OsmC-like"/>
    <property type="match status" value="1"/>
</dbReference>
<organism evidence="1 2">
    <name type="scientific">Terriglobus albidus</name>
    <dbReference type="NCBI Taxonomy" id="1592106"/>
    <lineage>
        <taxon>Bacteria</taxon>
        <taxon>Pseudomonadati</taxon>
        <taxon>Acidobacteriota</taxon>
        <taxon>Terriglobia</taxon>
        <taxon>Terriglobales</taxon>
        <taxon>Acidobacteriaceae</taxon>
        <taxon>Terriglobus</taxon>
    </lineage>
</organism>
<evidence type="ECO:0000313" key="1">
    <source>
        <dbReference type="EMBL" id="QEE27508.1"/>
    </source>
</evidence>